<dbReference type="InterPro" id="IPR029043">
    <property type="entry name" value="GcvT/YgfZ_C"/>
</dbReference>
<evidence type="ECO:0000256" key="2">
    <source>
        <dbReference type="SAM" id="MobiDB-lite"/>
    </source>
</evidence>
<evidence type="ECO:0000259" key="4">
    <source>
        <dbReference type="Pfam" id="PF08669"/>
    </source>
</evidence>
<evidence type="ECO:0000259" key="3">
    <source>
        <dbReference type="Pfam" id="PF01571"/>
    </source>
</evidence>
<keyword evidence="6" id="KW-1185">Reference proteome</keyword>
<evidence type="ECO:0000313" key="6">
    <source>
        <dbReference type="Proteomes" id="UP001277761"/>
    </source>
</evidence>
<comment type="caution">
    <text evidence="5">The sequence shown here is derived from an EMBL/GenBank/DDBJ whole genome shotgun (WGS) entry which is preliminary data.</text>
</comment>
<dbReference type="SUPFAM" id="SSF101790">
    <property type="entry name" value="Aminomethyltransferase beta-barrel domain"/>
    <property type="match status" value="1"/>
</dbReference>
<dbReference type="EMBL" id="JAXAVX010000008">
    <property type="protein sequence ID" value="MDX8152800.1"/>
    <property type="molecule type" value="Genomic_DNA"/>
</dbReference>
<dbReference type="NCBIfam" id="TIGR03317">
    <property type="entry name" value="ygfZ_signature"/>
    <property type="match status" value="1"/>
</dbReference>
<name>A0ABU4VLV2_9ACTN</name>
<sequence>MSDPPQRPIAVVPPPAAAATPADAPQVAEGHRRLTTDVGLLDRSASGKLALTGEDAASFLTGQVTADVEGLAPGEGSYAALLTPKGKIVCDLRVLAIGEGAAPEELLLLCERSGLQALFDHLRRHLIGFRAELHKRTLQQGLVSVAGPRTGEVLGDLLTGLGEREHDHRATALDGVRVRVVRTDVGVDVVATAEDVRRVLAALEARGIAPVPAAAFEILRVESGRPLLGHELDDSVMPAEAGIVERAVSFTKGCYIGQETVARLHWRGRPNRHLRGLLLEDAVPEATVLVDDGREVGRVTTVVHSPRRGPIALGLLRREIEPGDVVTARPTSASPVRARVVALPFADEPRGPVVG</sequence>
<proteinExistence type="predicted"/>
<dbReference type="PIRSF" id="PIRSF006487">
    <property type="entry name" value="GcvT"/>
    <property type="match status" value="1"/>
</dbReference>
<dbReference type="SUPFAM" id="SSF103025">
    <property type="entry name" value="Folate-binding domain"/>
    <property type="match status" value="1"/>
</dbReference>
<evidence type="ECO:0000313" key="5">
    <source>
        <dbReference type="EMBL" id="MDX8152800.1"/>
    </source>
</evidence>
<dbReference type="PANTHER" id="PTHR22602">
    <property type="entry name" value="TRANSFERASE CAF17, MITOCHONDRIAL-RELATED"/>
    <property type="match status" value="1"/>
</dbReference>
<dbReference type="InterPro" id="IPR006222">
    <property type="entry name" value="GCVT_N"/>
</dbReference>
<accession>A0ABU4VLV2</accession>
<keyword evidence="1" id="KW-0809">Transit peptide</keyword>
<dbReference type="Pfam" id="PF01571">
    <property type="entry name" value="GCV_T"/>
    <property type="match status" value="1"/>
</dbReference>
<dbReference type="Proteomes" id="UP001277761">
    <property type="component" value="Unassembled WGS sequence"/>
</dbReference>
<feature type="region of interest" description="Disordered" evidence="2">
    <location>
        <begin position="1"/>
        <end position="29"/>
    </location>
</feature>
<feature type="domain" description="GCVT N-terminal" evidence="3">
    <location>
        <begin position="25"/>
        <end position="252"/>
    </location>
</feature>
<dbReference type="InterPro" id="IPR045179">
    <property type="entry name" value="YgfZ/GcvT"/>
</dbReference>
<evidence type="ECO:0000256" key="1">
    <source>
        <dbReference type="ARBA" id="ARBA00022946"/>
    </source>
</evidence>
<dbReference type="Gene3D" id="3.30.1360.120">
    <property type="entry name" value="Probable tRNA modification gtpase trme, domain 1"/>
    <property type="match status" value="1"/>
</dbReference>
<dbReference type="InterPro" id="IPR027266">
    <property type="entry name" value="TrmE/GcvT-like"/>
</dbReference>
<dbReference type="RefSeq" id="WP_319954956.1">
    <property type="nucleotide sequence ID" value="NZ_JAXAVX010000008.1"/>
</dbReference>
<dbReference type="PANTHER" id="PTHR22602:SF0">
    <property type="entry name" value="TRANSFERASE CAF17, MITOCHONDRIAL-RELATED"/>
    <property type="match status" value="1"/>
</dbReference>
<organism evidence="5 6">
    <name type="scientific">Patulibacter brassicae</name>
    <dbReference type="NCBI Taxonomy" id="1705717"/>
    <lineage>
        <taxon>Bacteria</taxon>
        <taxon>Bacillati</taxon>
        <taxon>Actinomycetota</taxon>
        <taxon>Thermoleophilia</taxon>
        <taxon>Solirubrobacterales</taxon>
        <taxon>Patulibacteraceae</taxon>
        <taxon>Patulibacter</taxon>
    </lineage>
</organism>
<feature type="domain" description="Aminomethyltransferase C-terminal" evidence="4">
    <location>
        <begin position="272"/>
        <end position="347"/>
    </location>
</feature>
<feature type="compositionally biased region" description="Pro residues" evidence="2">
    <location>
        <begin position="1"/>
        <end position="16"/>
    </location>
</feature>
<feature type="compositionally biased region" description="Low complexity" evidence="2">
    <location>
        <begin position="17"/>
        <end position="28"/>
    </location>
</feature>
<dbReference type="InterPro" id="IPR013977">
    <property type="entry name" value="GcvT_C"/>
</dbReference>
<reference evidence="5 6" key="1">
    <citation type="submission" date="2023-11" db="EMBL/GenBank/DDBJ databases">
        <authorList>
            <person name="Xu M."/>
            <person name="Jiang T."/>
        </authorList>
    </citation>
    <scope>NUCLEOTIDE SEQUENCE [LARGE SCALE GENOMIC DNA]</scope>
    <source>
        <strain evidence="5 6">SD</strain>
    </source>
</reference>
<protein>
    <submittedName>
        <fullName evidence="5">Glycine cleavage T C-terminal barrel domain-containing protein</fullName>
    </submittedName>
</protein>
<gene>
    <name evidence="5" type="ORF">SK069_14460</name>
</gene>
<dbReference type="InterPro" id="IPR017703">
    <property type="entry name" value="YgfZ/GCV_T_CS"/>
</dbReference>
<dbReference type="Pfam" id="PF08669">
    <property type="entry name" value="GCV_T_C"/>
    <property type="match status" value="1"/>
</dbReference>